<dbReference type="InterPro" id="IPR058635">
    <property type="entry name" value="BSH_YhbJ"/>
</dbReference>
<comment type="similarity">
    <text evidence="2">Belongs to the membrane fusion protein (MFP) (TC 8.A.1) family.</text>
</comment>
<comment type="subcellular location">
    <subcellularLocation>
        <location evidence="1">Membrane</location>
        <topology evidence="1">Single-pass membrane protein</topology>
    </subcellularLocation>
</comment>
<organism evidence="9 10">
    <name type="scientific">Paenibacillus marchantiophytorum</name>
    <dbReference type="NCBI Taxonomy" id="1619310"/>
    <lineage>
        <taxon>Bacteria</taxon>
        <taxon>Bacillati</taxon>
        <taxon>Bacillota</taxon>
        <taxon>Bacilli</taxon>
        <taxon>Bacillales</taxon>
        <taxon>Paenibacillaceae</taxon>
        <taxon>Paenibacillus</taxon>
    </lineage>
</organism>
<evidence type="ECO:0000256" key="5">
    <source>
        <dbReference type="ARBA" id="ARBA00023136"/>
    </source>
</evidence>
<dbReference type="InterPro" id="IPR050739">
    <property type="entry name" value="MFP"/>
</dbReference>
<evidence type="ECO:0000256" key="1">
    <source>
        <dbReference type="ARBA" id="ARBA00004167"/>
    </source>
</evidence>
<accession>A0ABQ1ELN8</accession>
<dbReference type="Gene3D" id="2.40.30.170">
    <property type="match status" value="1"/>
</dbReference>
<evidence type="ECO:0000256" key="2">
    <source>
        <dbReference type="ARBA" id="ARBA00009477"/>
    </source>
</evidence>
<dbReference type="PANTHER" id="PTHR30386">
    <property type="entry name" value="MEMBRANE FUSION SUBUNIT OF EMRAB-TOLC MULTIDRUG EFFLUX PUMP"/>
    <property type="match status" value="1"/>
</dbReference>
<dbReference type="PANTHER" id="PTHR30386:SF26">
    <property type="entry name" value="TRANSPORT PROTEIN COMB"/>
    <property type="match status" value="1"/>
</dbReference>
<evidence type="ECO:0000313" key="9">
    <source>
        <dbReference type="EMBL" id="GFZ77531.1"/>
    </source>
</evidence>
<evidence type="ECO:0000313" key="10">
    <source>
        <dbReference type="Proteomes" id="UP000615455"/>
    </source>
</evidence>
<reference evidence="10" key="1">
    <citation type="journal article" date="2019" name="Int. J. Syst. Evol. Microbiol.">
        <title>The Global Catalogue of Microorganisms (GCM) 10K type strain sequencing project: providing services to taxonomists for standard genome sequencing and annotation.</title>
        <authorList>
            <consortium name="The Broad Institute Genomics Platform"/>
            <consortium name="The Broad Institute Genome Sequencing Center for Infectious Disease"/>
            <person name="Wu L."/>
            <person name="Ma J."/>
        </authorList>
    </citation>
    <scope>NUCLEOTIDE SEQUENCE [LARGE SCALE GENOMIC DNA]</scope>
    <source>
        <strain evidence="10">CGMCC 1.15043</strain>
    </source>
</reference>
<dbReference type="EMBL" id="BMHE01000009">
    <property type="protein sequence ID" value="GFZ77531.1"/>
    <property type="molecule type" value="Genomic_DNA"/>
</dbReference>
<evidence type="ECO:0000256" key="6">
    <source>
        <dbReference type="SAM" id="Phobius"/>
    </source>
</evidence>
<evidence type="ECO:0000256" key="3">
    <source>
        <dbReference type="ARBA" id="ARBA00022692"/>
    </source>
</evidence>
<comment type="caution">
    <text evidence="9">The sequence shown here is derived from an EMBL/GenBank/DDBJ whole genome shotgun (WGS) entry which is preliminary data.</text>
</comment>
<evidence type="ECO:0000259" key="8">
    <source>
        <dbReference type="Pfam" id="PF25997"/>
    </source>
</evidence>
<dbReference type="InterPro" id="IPR011053">
    <property type="entry name" value="Single_hybrid_motif"/>
</dbReference>
<feature type="transmembrane region" description="Helical" evidence="6">
    <location>
        <begin position="7"/>
        <end position="29"/>
    </location>
</feature>
<protein>
    <submittedName>
        <fullName evidence="9">Multidrug resistance protein A</fullName>
    </submittedName>
</protein>
<name>A0ABQ1ELN8_9BACL</name>
<keyword evidence="5 6" id="KW-0472">Membrane</keyword>
<dbReference type="Pfam" id="PF25997">
    <property type="entry name" value="BSH_YhbJ"/>
    <property type="match status" value="1"/>
</dbReference>
<keyword evidence="3 6" id="KW-0812">Transmembrane</keyword>
<dbReference type="SUPFAM" id="SSF51230">
    <property type="entry name" value="Single hybrid motif"/>
    <property type="match status" value="1"/>
</dbReference>
<keyword evidence="10" id="KW-1185">Reference proteome</keyword>
<dbReference type="InterPro" id="IPR058636">
    <property type="entry name" value="Beta-barrel_YknX"/>
</dbReference>
<sequence length="213" mass="22271">MKGTIKMIVLNIVLLIILIGGAGLGYYFYNRSINYLSTNNAQVSGEQIVVSSSAAGKLTSWSGDVSKKASSGDRLGSVLTSTGSVDITAPKGGTIVQQSAVVDAMVSPGLPLAYIYDLDRLWVTANVKETDLNDVKVGQAVDVYVDAFPGTTLGGRVERLGLTTAGTFSLMPSSNANGNYTKVTQVIPVTISLEGNRGLGIIPGMSVTARIHK</sequence>
<dbReference type="Pfam" id="PF25990">
    <property type="entry name" value="Beta-barrel_YknX"/>
    <property type="match status" value="1"/>
</dbReference>
<dbReference type="PRINTS" id="PR01490">
    <property type="entry name" value="RTXTOXIND"/>
</dbReference>
<proteinExistence type="inferred from homology"/>
<evidence type="ECO:0000259" key="7">
    <source>
        <dbReference type="Pfam" id="PF25990"/>
    </source>
</evidence>
<evidence type="ECO:0000256" key="4">
    <source>
        <dbReference type="ARBA" id="ARBA00022989"/>
    </source>
</evidence>
<feature type="domain" description="YknX-like beta-barrel" evidence="7">
    <location>
        <begin position="123"/>
        <end position="211"/>
    </location>
</feature>
<feature type="domain" description="YhbJ barrel-sandwich hybrid" evidence="8">
    <location>
        <begin position="49"/>
        <end position="116"/>
    </location>
</feature>
<gene>
    <name evidence="9" type="ORF">GCM10008018_23860</name>
</gene>
<keyword evidence="4 6" id="KW-1133">Transmembrane helix</keyword>
<dbReference type="RefSeq" id="WP_229757599.1">
    <property type="nucleotide sequence ID" value="NZ_BMHE01000009.1"/>
</dbReference>
<dbReference type="Proteomes" id="UP000615455">
    <property type="component" value="Unassembled WGS sequence"/>
</dbReference>